<name>A0A1T5D7K1_9FIRM</name>
<accession>A0A1T5D7K1</accession>
<dbReference type="Proteomes" id="UP000243406">
    <property type="component" value="Unassembled WGS sequence"/>
</dbReference>
<keyword evidence="3" id="KW-1185">Reference proteome</keyword>
<dbReference type="EMBL" id="FUYN01000007">
    <property type="protein sequence ID" value="SKB67480.1"/>
    <property type="molecule type" value="Genomic_DNA"/>
</dbReference>
<evidence type="ECO:0000313" key="3">
    <source>
        <dbReference type="Proteomes" id="UP000243406"/>
    </source>
</evidence>
<reference evidence="3" key="1">
    <citation type="submission" date="2017-02" db="EMBL/GenBank/DDBJ databases">
        <authorList>
            <person name="Varghese N."/>
            <person name="Submissions S."/>
        </authorList>
    </citation>
    <scope>NUCLEOTIDE SEQUENCE [LARGE SCALE GENOMIC DNA]</scope>
    <source>
        <strain evidence="3">ATCC 35199</strain>
    </source>
</reference>
<protein>
    <recommendedName>
        <fullName evidence="4">Hook-length control protein FliK</fullName>
    </recommendedName>
</protein>
<gene>
    <name evidence="2" type="ORF">SAMN02745120_2612</name>
</gene>
<feature type="coiled-coil region" evidence="1">
    <location>
        <begin position="343"/>
        <end position="404"/>
    </location>
</feature>
<evidence type="ECO:0000313" key="2">
    <source>
        <dbReference type="EMBL" id="SKB67480.1"/>
    </source>
</evidence>
<keyword evidence="1" id="KW-0175">Coiled coil</keyword>
<dbReference type="OrthoDB" id="1946634at2"/>
<evidence type="ECO:0008006" key="4">
    <source>
        <dbReference type="Google" id="ProtNLM"/>
    </source>
</evidence>
<dbReference type="RefSeq" id="WP_079590381.1">
    <property type="nucleotide sequence ID" value="NZ_FUYN01000007.1"/>
</dbReference>
<dbReference type="AlphaFoldDB" id="A0A1T5D7K1"/>
<evidence type="ECO:0000256" key="1">
    <source>
        <dbReference type="SAM" id="Coils"/>
    </source>
</evidence>
<sequence length="847" mass="95375">MIQGYSSTGNISSKNISEAYMSLPSNRVIEGQVISKDGKNLRIEDKSGTVMDLVLKKEVEISKGQVLEIKRRDIESLKVVSQDKITEEKEEEVTDEAKLKDLGLKTTDENKDAIKNLKRFEIPITKENIERYVAVKKTMENLRANLTLDAIAKLQGAGYDLDNMSVWEIESAMNDISKNDTTSLETEVFKAYMSKDMSYDEARKLAKEIYGVDMGKDVLDSIRALSKMGIEINKSNIDNIHDVFSKLHNIKDIDNKTLIDAIKLNEDVSIDVLYKLKNYIQNSSIASATSNSVAYGASSVRPLSENDLSNMENEIKRFIKDIGLSEADIDISKDLLRKNQGITKEAVESIKELREILSELQKLMDKDTAAYLIKQGLDLGSKDLKSLLEMVKEFQQELELISLNQFTQEEILKANKLIQAVNSISKDKIVDENVKLVNLISDKKNSDGYEFLFSQARELKVLSHADTVVLRAAAIIQSVESLDTAQISSYTSNISLLDIGRGANIVPRAFNYQVSLTSMEFEVSTDTANINSLSSGDSNKTEAYKHYQYLRVNIRAVHIYSMVAEGIDPLRSDIRNMSAYVEQYEYRSSQYSLSTMSSFDSSKLSADIVKNPSINSMRSVMSMADNLKPKSMVTQLVDKIMEVAERKDLGDLTKVMKTVVKTLENNNNLTKETTKENMTMFYQHMKEAEEIVKTLKKEDKEVFEKYLRQMSEYLKESSKASKGESMLQIPFYMNQEGSQANVFVKTPKQKDKIDPEDMSILMDLSTKGLGDLGFYLKVENKSVSVKISAGENVLSSIKNEMTSLENLLQNIGYELKKVELSGDEDTAKISFVEETARQLPSGLDLKV</sequence>
<dbReference type="Pfam" id="PF19753">
    <property type="entry name" value="DUF6240"/>
    <property type="match status" value="1"/>
</dbReference>
<organism evidence="2 3">
    <name type="scientific">Acetoanaerobium noterae</name>
    <dbReference type="NCBI Taxonomy" id="745369"/>
    <lineage>
        <taxon>Bacteria</taxon>
        <taxon>Bacillati</taxon>
        <taxon>Bacillota</taxon>
        <taxon>Clostridia</taxon>
        <taxon>Peptostreptococcales</taxon>
        <taxon>Filifactoraceae</taxon>
        <taxon>Acetoanaerobium</taxon>
    </lineage>
</organism>
<proteinExistence type="predicted"/>
<dbReference type="InterPro" id="IPR046207">
    <property type="entry name" value="DUF6240"/>
</dbReference>